<proteinExistence type="inferred from homology"/>
<dbReference type="CDD" id="cd06326">
    <property type="entry name" value="PBP1_ABC_ligand_binding-like"/>
    <property type="match status" value="1"/>
</dbReference>
<keyword evidence="2" id="KW-0813">Transport</keyword>
<dbReference type="Pfam" id="PF13458">
    <property type="entry name" value="Peripla_BP_6"/>
    <property type="match status" value="1"/>
</dbReference>
<dbReference type="PRINTS" id="PR00337">
    <property type="entry name" value="LEUILEVALBP"/>
</dbReference>
<evidence type="ECO:0000256" key="2">
    <source>
        <dbReference type="ARBA" id="ARBA00022448"/>
    </source>
</evidence>
<comment type="similarity">
    <text evidence="1">Belongs to the leucine-binding protein family.</text>
</comment>
<keyword evidence="7" id="KW-1185">Reference proteome</keyword>
<reference evidence="6 7" key="1">
    <citation type="submission" date="2023-07" db="EMBL/GenBank/DDBJ databases">
        <title>Sorghum-associated microbial communities from plants grown in Nebraska, USA.</title>
        <authorList>
            <person name="Schachtman D."/>
        </authorList>
    </citation>
    <scope>NUCLEOTIDE SEQUENCE [LARGE SCALE GENOMIC DNA]</scope>
    <source>
        <strain evidence="6 7">4249</strain>
    </source>
</reference>
<keyword evidence="3" id="KW-0732">Signal</keyword>
<keyword evidence="4" id="KW-0029">Amino-acid transport</keyword>
<dbReference type="Proteomes" id="UP001265700">
    <property type="component" value="Unassembled WGS sequence"/>
</dbReference>
<dbReference type="PANTHER" id="PTHR47235:SF1">
    <property type="entry name" value="BLR6548 PROTEIN"/>
    <property type="match status" value="1"/>
</dbReference>
<evidence type="ECO:0000256" key="3">
    <source>
        <dbReference type="ARBA" id="ARBA00022729"/>
    </source>
</evidence>
<organism evidence="6 7">
    <name type="scientific">Hydrogenophaga palleronii</name>
    <dbReference type="NCBI Taxonomy" id="65655"/>
    <lineage>
        <taxon>Bacteria</taxon>
        <taxon>Pseudomonadati</taxon>
        <taxon>Pseudomonadota</taxon>
        <taxon>Betaproteobacteria</taxon>
        <taxon>Burkholderiales</taxon>
        <taxon>Comamonadaceae</taxon>
        <taxon>Hydrogenophaga</taxon>
    </lineage>
</organism>
<evidence type="ECO:0000259" key="5">
    <source>
        <dbReference type="Pfam" id="PF13458"/>
    </source>
</evidence>
<evidence type="ECO:0000256" key="1">
    <source>
        <dbReference type="ARBA" id="ARBA00010062"/>
    </source>
</evidence>
<evidence type="ECO:0000313" key="7">
    <source>
        <dbReference type="Proteomes" id="UP001265700"/>
    </source>
</evidence>
<name>A0ABU1WUU7_9BURK</name>
<evidence type="ECO:0000256" key="4">
    <source>
        <dbReference type="ARBA" id="ARBA00022970"/>
    </source>
</evidence>
<sequence length="424" mass="45451">MERHFAQGNFQAIPLLTNAAHSPDGHPSMAKQVRTQHKETFVSATSFSSQRRALVLGAATLLAVRGHAQSASPSVIRVAQSAALTGLQAEVGLAFNEGAKAAFEQVNGAGGVHGRKIEFVSADDGYDAQKTVENTGRFLADSGGPLVLFGYTGTPMTSAVIPVLDEANIVLFAPISGSDGLQSKGHPNIFFLRGTYSDEIKKIVQHFVTIGLRKVAVFYQDDGFGKGGLGIAKELMASHKLPPPLEVPYDPKSDDLLPAAKMITDGAPQAVIHIASARFSGKLLNALGDRRNFLSHYGVSIISVPDLIREAGARAHAFVIAQRVPNPDGVTSIATAFRRDMSALWKDKARLSYPAMEGYVAARVLIHALQLAGPQPTRAGMRAVFERIGEYDLGPMWVSYGPKKHRGATFVDLAMVRSDQSMVR</sequence>
<feature type="domain" description="Leucine-binding protein" evidence="5">
    <location>
        <begin position="76"/>
        <end position="418"/>
    </location>
</feature>
<comment type="caution">
    <text evidence="6">The sequence shown here is derived from an EMBL/GenBank/DDBJ whole genome shotgun (WGS) entry which is preliminary data.</text>
</comment>
<dbReference type="SUPFAM" id="SSF53822">
    <property type="entry name" value="Periplasmic binding protein-like I"/>
    <property type="match status" value="1"/>
</dbReference>
<dbReference type="Gene3D" id="3.40.50.2300">
    <property type="match status" value="2"/>
</dbReference>
<gene>
    <name evidence="6" type="ORF">J2W49_005081</name>
</gene>
<dbReference type="RefSeq" id="WP_310322541.1">
    <property type="nucleotide sequence ID" value="NZ_JAVDWU010000017.1"/>
</dbReference>
<dbReference type="PANTHER" id="PTHR47235">
    <property type="entry name" value="BLR6548 PROTEIN"/>
    <property type="match status" value="1"/>
</dbReference>
<dbReference type="InterPro" id="IPR028081">
    <property type="entry name" value="Leu-bd"/>
</dbReference>
<dbReference type="EMBL" id="JAVDWU010000017">
    <property type="protein sequence ID" value="MDR7153101.1"/>
    <property type="molecule type" value="Genomic_DNA"/>
</dbReference>
<protein>
    <submittedName>
        <fullName evidence="6">ABC-type branched-subunit amino acid transport system substrate-binding protein</fullName>
    </submittedName>
</protein>
<evidence type="ECO:0000313" key="6">
    <source>
        <dbReference type="EMBL" id="MDR7153101.1"/>
    </source>
</evidence>
<dbReference type="InterPro" id="IPR028082">
    <property type="entry name" value="Peripla_BP_I"/>
</dbReference>
<accession>A0ABU1WUU7</accession>
<dbReference type="InterPro" id="IPR000709">
    <property type="entry name" value="Leu_Ile_Val-bd"/>
</dbReference>